<comment type="caution">
    <text evidence="5">The sequence shown here is derived from an EMBL/GenBank/DDBJ whole genome shotgun (WGS) entry which is preliminary data.</text>
</comment>
<keyword evidence="6" id="KW-1185">Reference proteome</keyword>
<accession>A0A4R1AWI2</accession>
<dbReference type="PRINTS" id="PR00080">
    <property type="entry name" value="SDRFAMILY"/>
</dbReference>
<dbReference type="InterPro" id="IPR020904">
    <property type="entry name" value="Sc_DH/Rdtase_CS"/>
</dbReference>
<evidence type="ECO:0000313" key="5">
    <source>
        <dbReference type="EMBL" id="TCJ04814.1"/>
    </source>
</evidence>
<organism evidence="5 6">
    <name type="scientific">Cytobacillus praedii</name>
    <dbReference type="NCBI Taxonomy" id="1742358"/>
    <lineage>
        <taxon>Bacteria</taxon>
        <taxon>Bacillati</taxon>
        <taxon>Bacillota</taxon>
        <taxon>Bacilli</taxon>
        <taxon>Bacillales</taxon>
        <taxon>Bacillaceae</taxon>
        <taxon>Cytobacillus</taxon>
    </lineage>
</organism>
<gene>
    <name evidence="5" type="ORF">E0Y62_08425</name>
</gene>
<proteinExistence type="inferred from homology"/>
<dbReference type="EMBL" id="SJTH01000007">
    <property type="protein sequence ID" value="TCJ04814.1"/>
    <property type="molecule type" value="Genomic_DNA"/>
</dbReference>
<dbReference type="NCBIfam" id="NF005559">
    <property type="entry name" value="PRK07231.1"/>
    <property type="match status" value="1"/>
</dbReference>
<dbReference type="EC" id="1.1.1.47" evidence="5"/>
<evidence type="ECO:0000256" key="2">
    <source>
        <dbReference type="ARBA" id="ARBA00022857"/>
    </source>
</evidence>
<dbReference type="PROSITE" id="PS00061">
    <property type="entry name" value="ADH_SHORT"/>
    <property type="match status" value="1"/>
</dbReference>
<feature type="domain" description="Ketoreductase" evidence="4">
    <location>
        <begin position="12"/>
        <end position="181"/>
    </location>
</feature>
<dbReference type="RefSeq" id="WP_131236644.1">
    <property type="nucleotide sequence ID" value="NZ_SJTH01000007.1"/>
</dbReference>
<dbReference type="Proteomes" id="UP000293846">
    <property type="component" value="Unassembled WGS sequence"/>
</dbReference>
<evidence type="ECO:0000313" key="6">
    <source>
        <dbReference type="Proteomes" id="UP000293846"/>
    </source>
</evidence>
<dbReference type="Pfam" id="PF13561">
    <property type="entry name" value="adh_short_C2"/>
    <property type="match status" value="1"/>
</dbReference>
<keyword evidence="3 5" id="KW-0560">Oxidoreductase</keyword>
<evidence type="ECO:0000256" key="1">
    <source>
        <dbReference type="ARBA" id="ARBA00006484"/>
    </source>
</evidence>
<keyword evidence="2" id="KW-0521">NADP</keyword>
<dbReference type="InterPro" id="IPR052178">
    <property type="entry name" value="Sec_Metab_Biosynth_SDR"/>
</dbReference>
<dbReference type="AlphaFoldDB" id="A0A4R1AWI2"/>
<dbReference type="PRINTS" id="PR00081">
    <property type="entry name" value="GDHRDH"/>
</dbReference>
<name>A0A4R1AWI2_9BACI</name>
<dbReference type="InterPro" id="IPR036291">
    <property type="entry name" value="NAD(P)-bd_dom_sf"/>
</dbReference>
<protein>
    <submittedName>
        <fullName evidence="5">Glucose 1-dehydrogenase</fullName>
        <ecNumber evidence="5">1.1.1.47</ecNumber>
    </submittedName>
</protein>
<reference evidence="5 6" key="1">
    <citation type="submission" date="2019-03" db="EMBL/GenBank/DDBJ databases">
        <authorList>
            <person name="Jensen L."/>
            <person name="Storgaard J."/>
            <person name="Sulaj E."/>
            <person name="Schramm A."/>
            <person name="Marshall I.P.G."/>
        </authorList>
    </citation>
    <scope>NUCLEOTIDE SEQUENCE [LARGE SCALE GENOMIC DNA]</scope>
    <source>
        <strain evidence="5 6">2017H2G3</strain>
    </source>
</reference>
<evidence type="ECO:0000259" key="4">
    <source>
        <dbReference type="SMART" id="SM00822"/>
    </source>
</evidence>
<dbReference type="PANTHER" id="PTHR43618">
    <property type="entry name" value="7-ALPHA-HYDROXYSTEROID DEHYDROGENASE"/>
    <property type="match status" value="1"/>
</dbReference>
<dbReference type="STRING" id="1742358.GCA_001439605_03557"/>
<sequence>MDVMDLFHLQNKTAIITGGGKGLGEHMANALAEAGANIVICSRNLEDCKNISEQLVNKGVQSIALQCDITNQADIQAVIDQTIQHFGTIDILINNSGTSWIAPTLEITADQWDKVMNVNLKGMFLFSQAAGKIMAQQGNGKIINISSITGIKGTHPAFLDAIAYSTSKGAVNALTKDLAVKLAQHNIQVNAIAPGFFPSKKTKAFDQTSHIIMQRIPAGRFGTDQDLKGAAIFLSSKASDYITGQILVIDGGLISAI</sequence>
<dbReference type="FunFam" id="3.40.50.720:FF:000240">
    <property type="entry name" value="SDR family oxidoreductase"/>
    <property type="match status" value="1"/>
</dbReference>
<dbReference type="SUPFAM" id="SSF51735">
    <property type="entry name" value="NAD(P)-binding Rossmann-fold domains"/>
    <property type="match status" value="1"/>
</dbReference>
<dbReference type="GO" id="GO:0047936">
    <property type="term" value="F:glucose 1-dehydrogenase [NAD(P)+] activity"/>
    <property type="evidence" value="ECO:0007669"/>
    <property type="project" value="UniProtKB-EC"/>
</dbReference>
<dbReference type="SMART" id="SM00822">
    <property type="entry name" value="PKS_KR"/>
    <property type="match status" value="1"/>
</dbReference>
<dbReference type="InterPro" id="IPR002347">
    <property type="entry name" value="SDR_fam"/>
</dbReference>
<comment type="similarity">
    <text evidence="1">Belongs to the short-chain dehydrogenases/reductases (SDR) family.</text>
</comment>
<dbReference type="InterPro" id="IPR057326">
    <property type="entry name" value="KR_dom"/>
</dbReference>
<dbReference type="NCBIfam" id="NF006070">
    <property type="entry name" value="PRK08213.1"/>
    <property type="match status" value="1"/>
</dbReference>
<dbReference type="Gene3D" id="3.40.50.720">
    <property type="entry name" value="NAD(P)-binding Rossmann-like Domain"/>
    <property type="match status" value="1"/>
</dbReference>
<evidence type="ECO:0000256" key="3">
    <source>
        <dbReference type="ARBA" id="ARBA00023002"/>
    </source>
</evidence>
<dbReference type="PANTHER" id="PTHR43618:SF8">
    <property type="entry name" value="7ALPHA-HYDROXYSTEROID DEHYDROGENASE"/>
    <property type="match status" value="1"/>
</dbReference>
<dbReference type="OrthoDB" id="9803333at2"/>
<dbReference type="GO" id="GO:0005975">
    <property type="term" value="P:carbohydrate metabolic process"/>
    <property type="evidence" value="ECO:0007669"/>
    <property type="project" value="UniProtKB-ARBA"/>
</dbReference>